<feature type="domain" description="ATP-cone" evidence="4">
    <location>
        <begin position="6"/>
        <end position="87"/>
    </location>
</feature>
<dbReference type="Pfam" id="PF04471">
    <property type="entry name" value="Mrr_cat"/>
    <property type="match status" value="1"/>
</dbReference>
<name>A0ABT1T8X4_9SPHI</name>
<sequence length="283" mass="31844">MKNKEINITKASGEIALFSPEKLRHSLERSGAGEDTINEIIREVEQNLYNGITTKQIYKVAFGLLKKESRHSAAKYRLKNAIMEFGPSGFPFEKFIAAILKYQGYSVSVGEIVKGHCVNHEIDVIAEKENHHFMIECKFHNLPGKNCDVKIPLYIQARFKDVEHQWKNLPGHATKLHQGWVVTNTKFSGDAIQYGLCAGLNLLGWDFPKGNSLREQIDASGLYPVTCLTTLTHGEKQFLLDKRLVLCRDLCEQPGMLSVAGISRQRVTEIMNEASVLCKGEKP</sequence>
<proteinExistence type="predicted"/>
<keyword evidence="1 3" id="KW-0547">Nucleotide-binding</keyword>
<keyword evidence="2 3" id="KW-0067">ATP-binding</keyword>
<evidence type="ECO:0000256" key="2">
    <source>
        <dbReference type="ARBA" id="ARBA00022840"/>
    </source>
</evidence>
<dbReference type="InterPro" id="IPR007560">
    <property type="entry name" value="Restrct_endonuc_IV_Mrr"/>
</dbReference>
<dbReference type="Pfam" id="PF03477">
    <property type="entry name" value="ATP-cone"/>
    <property type="match status" value="1"/>
</dbReference>
<gene>
    <name evidence="5" type="ORF">NPE20_24040</name>
</gene>
<organism evidence="5 6">
    <name type="scientific">Mucilaginibacter aquariorum</name>
    <dbReference type="NCBI Taxonomy" id="2967225"/>
    <lineage>
        <taxon>Bacteria</taxon>
        <taxon>Pseudomonadati</taxon>
        <taxon>Bacteroidota</taxon>
        <taxon>Sphingobacteriia</taxon>
        <taxon>Sphingobacteriales</taxon>
        <taxon>Sphingobacteriaceae</taxon>
        <taxon>Mucilaginibacter</taxon>
    </lineage>
</organism>
<evidence type="ECO:0000313" key="5">
    <source>
        <dbReference type="EMBL" id="MCQ6961067.1"/>
    </source>
</evidence>
<dbReference type="InterPro" id="IPR005144">
    <property type="entry name" value="ATP-cone_dom"/>
</dbReference>
<dbReference type="RefSeq" id="WP_256541234.1">
    <property type="nucleotide sequence ID" value="NZ_JANHOH010000011.1"/>
</dbReference>
<comment type="caution">
    <text evidence="5">The sequence shown here is derived from an EMBL/GenBank/DDBJ whole genome shotgun (WGS) entry which is preliminary data.</text>
</comment>
<accession>A0ABT1T8X4</accession>
<dbReference type="Proteomes" id="UP001204376">
    <property type="component" value="Unassembled WGS sequence"/>
</dbReference>
<dbReference type="Gene3D" id="3.40.1350.10">
    <property type="match status" value="1"/>
</dbReference>
<reference evidence="5 6" key="1">
    <citation type="submission" date="2022-07" db="EMBL/GenBank/DDBJ databases">
        <title>Mucilaginibacter sp. JC4.</title>
        <authorList>
            <person name="Le V."/>
            <person name="Ko S.-R."/>
            <person name="Ahn C.-Y."/>
            <person name="Oh H.-M."/>
        </authorList>
    </citation>
    <scope>NUCLEOTIDE SEQUENCE [LARGE SCALE GENOMIC DNA]</scope>
    <source>
        <strain evidence="5 6">JC4</strain>
    </source>
</reference>
<protein>
    <submittedName>
        <fullName evidence="5">ATP cone domain-containing protein</fullName>
    </submittedName>
</protein>
<evidence type="ECO:0000313" key="6">
    <source>
        <dbReference type="Proteomes" id="UP001204376"/>
    </source>
</evidence>
<dbReference type="SUPFAM" id="SSF52980">
    <property type="entry name" value="Restriction endonuclease-like"/>
    <property type="match status" value="1"/>
</dbReference>
<evidence type="ECO:0000259" key="4">
    <source>
        <dbReference type="PROSITE" id="PS51161"/>
    </source>
</evidence>
<dbReference type="EMBL" id="JANHOH010000011">
    <property type="protein sequence ID" value="MCQ6961067.1"/>
    <property type="molecule type" value="Genomic_DNA"/>
</dbReference>
<dbReference type="PROSITE" id="PS51161">
    <property type="entry name" value="ATP_CONE"/>
    <property type="match status" value="1"/>
</dbReference>
<dbReference type="CDD" id="cd22308">
    <property type="entry name" value="Af1548-like"/>
    <property type="match status" value="1"/>
</dbReference>
<dbReference type="InterPro" id="IPR011856">
    <property type="entry name" value="tRNA_endonuc-like_dom_sf"/>
</dbReference>
<dbReference type="InterPro" id="IPR011335">
    <property type="entry name" value="Restrct_endonuc-II-like"/>
</dbReference>
<keyword evidence="6" id="KW-1185">Reference proteome</keyword>
<evidence type="ECO:0000256" key="3">
    <source>
        <dbReference type="PROSITE-ProRule" id="PRU00492"/>
    </source>
</evidence>
<evidence type="ECO:0000256" key="1">
    <source>
        <dbReference type="ARBA" id="ARBA00022741"/>
    </source>
</evidence>